<evidence type="ECO:0000256" key="4">
    <source>
        <dbReference type="ARBA" id="ARBA00023015"/>
    </source>
</evidence>
<evidence type="ECO:0000256" key="1">
    <source>
        <dbReference type="ARBA" id="ARBA00022723"/>
    </source>
</evidence>
<dbReference type="PANTHER" id="PTHR24082">
    <property type="entry name" value="NUCLEAR HORMONE RECEPTOR"/>
    <property type="match status" value="1"/>
</dbReference>
<evidence type="ECO:0000313" key="10">
    <source>
        <dbReference type="EMBL" id="TRY77007.1"/>
    </source>
</evidence>
<gene>
    <name evidence="10" type="ORF">TCAL_06374</name>
</gene>
<accession>A0A553PH66</accession>
<keyword evidence="8" id="KW-0539">Nucleus</keyword>
<keyword evidence="6" id="KW-0804">Transcription</keyword>
<proteinExistence type="predicted"/>
<dbReference type="SMART" id="SM00399">
    <property type="entry name" value="ZnF_C4"/>
    <property type="match status" value="1"/>
</dbReference>
<keyword evidence="7" id="KW-0675">Receptor</keyword>
<dbReference type="PROSITE" id="PS51030">
    <property type="entry name" value="NUCLEAR_REC_DBD_2"/>
    <property type="match status" value="1"/>
</dbReference>
<dbReference type="Proteomes" id="UP000318571">
    <property type="component" value="Chromosome 5"/>
</dbReference>
<evidence type="ECO:0000256" key="7">
    <source>
        <dbReference type="ARBA" id="ARBA00023170"/>
    </source>
</evidence>
<evidence type="ECO:0000256" key="8">
    <source>
        <dbReference type="ARBA" id="ARBA00023242"/>
    </source>
</evidence>
<dbReference type="GO" id="GO:0030154">
    <property type="term" value="P:cell differentiation"/>
    <property type="evidence" value="ECO:0007669"/>
    <property type="project" value="TreeGrafter"/>
</dbReference>
<dbReference type="GO" id="GO:0004879">
    <property type="term" value="F:nuclear receptor activity"/>
    <property type="evidence" value="ECO:0007669"/>
    <property type="project" value="TreeGrafter"/>
</dbReference>
<evidence type="ECO:0000256" key="5">
    <source>
        <dbReference type="ARBA" id="ARBA00023125"/>
    </source>
</evidence>
<dbReference type="GO" id="GO:0000978">
    <property type="term" value="F:RNA polymerase II cis-regulatory region sequence-specific DNA binding"/>
    <property type="evidence" value="ECO:0007669"/>
    <property type="project" value="TreeGrafter"/>
</dbReference>
<dbReference type="EMBL" id="VCGU01000004">
    <property type="protein sequence ID" value="TRY77007.1"/>
    <property type="molecule type" value="Genomic_DNA"/>
</dbReference>
<evidence type="ECO:0000259" key="9">
    <source>
        <dbReference type="PROSITE" id="PS51030"/>
    </source>
</evidence>
<organism evidence="10 11">
    <name type="scientific">Tigriopus californicus</name>
    <name type="common">Marine copepod</name>
    <dbReference type="NCBI Taxonomy" id="6832"/>
    <lineage>
        <taxon>Eukaryota</taxon>
        <taxon>Metazoa</taxon>
        <taxon>Ecdysozoa</taxon>
        <taxon>Arthropoda</taxon>
        <taxon>Crustacea</taxon>
        <taxon>Multicrustacea</taxon>
        <taxon>Hexanauplia</taxon>
        <taxon>Copepoda</taxon>
        <taxon>Harpacticoida</taxon>
        <taxon>Harpacticidae</taxon>
        <taxon>Tigriopus</taxon>
    </lineage>
</organism>
<dbReference type="GO" id="GO:0000122">
    <property type="term" value="P:negative regulation of transcription by RNA polymerase II"/>
    <property type="evidence" value="ECO:0007669"/>
    <property type="project" value="TreeGrafter"/>
</dbReference>
<feature type="domain" description="Nuclear receptor" evidence="9">
    <location>
        <begin position="30"/>
        <end position="110"/>
    </location>
</feature>
<keyword evidence="2" id="KW-0863">Zinc-finger</keyword>
<dbReference type="PANTHER" id="PTHR24082:SF507">
    <property type="entry name" value="BILE ACID RECEPTOR-RELATED"/>
    <property type="match status" value="1"/>
</dbReference>
<dbReference type="GO" id="GO:0008270">
    <property type="term" value="F:zinc ion binding"/>
    <property type="evidence" value="ECO:0007669"/>
    <property type="project" value="UniProtKB-KW"/>
</dbReference>
<name>A0A553PH66_TIGCA</name>
<sequence>MDSSDPKLIDDSYDSDAQLLVDDDEPRKAVRVCPVCGQVTKYNQLKNYGAYSCFSCRAFFRRSHENTRNPDFICRKNGECDIQLNKRKKCRKCRYDRCVEIGMRQDRILDDSAKKKRFKNFRNWRKRKPDSQEDIGENHLMKSIPLVEELSMSVSPGLERASRPSPPLMESANPPPDWFKWLGCSRHHAMVGRDANQSESRPSFCESQANSKKSDIYLNVPRSTALRAGIDPVNEFSHNQLVVDMLAARQSESQRRSPLAEKPIHYEQESHIRIRTDLGLHKLSGCPPSLRKSKINLIGEDYDRTMFNIDLHDLVLDQVKNIDGDVRLSTLDSSKMKHVVKIVKSQYYRFAFGLETFANLDKSDQVTLLNENSYLFIQLLLAKAVVAENGIQQINYLVGVTSQSKGHCIKKVSFQDVCSMTNLFNGNVSLELEYLKLIGKLRRMRLFSQKLSILAYLIVFHVLPTDVFCQEGLILSGVQDVVELIQEEDNQTKPEDVLQFFSLLLDMRRLLPTLS</sequence>
<evidence type="ECO:0000256" key="3">
    <source>
        <dbReference type="ARBA" id="ARBA00022833"/>
    </source>
</evidence>
<dbReference type="InterPro" id="IPR001628">
    <property type="entry name" value="Znf_hrmn_rcpt"/>
</dbReference>
<dbReference type="SUPFAM" id="SSF57716">
    <property type="entry name" value="Glucocorticoid receptor-like (DNA-binding domain)"/>
    <property type="match status" value="1"/>
</dbReference>
<evidence type="ECO:0000313" key="11">
    <source>
        <dbReference type="Proteomes" id="UP000318571"/>
    </source>
</evidence>
<dbReference type="STRING" id="6832.A0A553PH66"/>
<evidence type="ECO:0000256" key="6">
    <source>
        <dbReference type="ARBA" id="ARBA00023163"/>
    </source>
</evidence>
<dbReference type="GO" id="GO:0045944">
    <property type="term" value="P:positive regulation of transcription by RNA polymerase II"/>
    <property type="evidence" value="ECO:0007669"/>
    <property type="project" value="TreeGrafter"/>
</dbReference>
<keyword evidence="1" id="KW-0479">Metal-binding</keyword>
<keyword evidence="11" id="KW-1185">Reference proteome</keyword>
<dbReference type="Gene3D" id="3.30.50.10">
    <property type="entry name" value="Erythroid Transcription Factor GATA-1, subunit A"/>
    <property type="match status" value="1"/>
</dbReference>
<dbReference type="AlphaFoldDB" id="A0A553PH66"/>
<keyword evidence="4" id="KW-0805">Transcription regulation</keyword>
<keyword evidence="5" id="KW-0238">DNA-binding</keyword>
<comment type="caution">
    <text evidence="10">The sequence shown here is derived from an EMBL/GenBank/DDBJ whole genome shotgun (WGS) entry which is preliminary data.</text>
</comment>
<dbReference type="PRINTS" id="PR00047">
    <property type="entry name" value="STROIDFINGER"/>
</dbReference>
<reference evidence="10 11" key="1">
    <citation type="journal article" date="2018" name="Nat. Ecol. Evol.">
        <title>Genomic signatures of mitonuclear coevolution across populations of Tigriopus californicus.</title>
        <authorList>
            <person name="Barreto F.S."/>
            <person name="Watson E.T."/>
            <person name="Lima T.G."/>
            <person name="Willett C.S."/>
            <person name="Edmands S."/>
            <person name="Li W."/>
            <person name="Burton R.S."/>
        </authorList>
    </citation>
    <scope>NUCLEOTIDE SEQUENCE [LARGE SCALE GENOMIC DNA]</scope>
    <source>
        <strain evidence="10 11">San Diego</strain>
    </source>
</reference>
<dbReference type="InterPro" id="IPR050234">
    <property type="entry name" value="Nuclear_hormone_rcpt_NR1"/>
</dbReference>
<dbReference type="Pfam" id="PF00105">
    <property type="entry name" value="zf-C4"/>
    <property type="match status" value="1"/>
</dbReference>
<dbReference type="InterPro" id="IPR013088">
    <property type="entry name" value="Znf_NHR/GATA"/>
</dbReference>
<evidence type="ECO:0000256" key="2">
    <source>
        <dbReference type="ARBA" id="ARBA00022771"/>
    </source>
</evidence>
<protein>
    <recommendedName>
        <fullName evidence="9">Nuclear receptor domain-containing protein</fullName>
    </recommendedName>
</protein>
<keyword evidence="3" id="KW-0862">Zinc</keyword>